<dbReference type="GO" id="GO:0003677">
    <property type="term" value="F:DNA binding"/>
    <property type="evidence" value="ECO:0007669"/>
    <property type="project" value="InterPro"/>
</dbReference>
<keyword evidence="4" id="KW-0378">Hydrolase</keyword>
<dbReference type="GO" id="GO:0009307">
    <property type="term" value="P:DNA restriction-modification system"/>
    <property type="evidence" value="ECO:0007669"/>
    <property type="project" value="InterPro"/>
</dbReference>
<dbReference type="InterPro" id="IPR007560">
    <property type="entry name" value="Restrct_endonuc_IV_Mrr"/>
</dbReference>
<feature type="domain" description="Restriction system protein Mrr-like N-terminal" evidence="3">
    <location>
        <begin position="6"/>
        <end position="90"/>
    </location>
</feature>
<gene>
    <name evidence="4" type="ORF">DDIC_10585</name>
</gene>
<dbReference type="InterPro" id="IPR052906">
    <property type="entry name" value="Type_IV_Methyl-Rstrct_Enzyme"/>
</dbReference>
<evidence type="ECO:0000313" key="5">
    <source>
        <dbReference type="Proteomes" id="UP000297065"/>
    </source>
</evidence>
<name>A0A4V1CXI2_DESDE</name>
<dbReference type="InterPro" id="IPR011335">
    <property type="entry name" value="Restrct_endonuc-II-like"/>
</dbReference>
<dbReference type="PANTHER" id="PTHR30015">
    <property type="entry name" value="MRR RESTRICTION SYSTEM PROTEIN"/>
    <property type="match status" value="1"/>
</dbReference>
<dbReference type="PROSITE" id="PS00059">
    <property type="entry name" value="ADH_ZINC"/>
    <property type="match status" value="1"/>
</dbReference>
<evidence type="ECO:0000256" key="1">
    <source>
        <dbReference type="SAM" id="MobiDB-lite"/>
    </source>
</evidence>
<organism evidence="4 5">
    <name type="scientific">Desulfovibrio desulfuricans</name>
    <dbReference type="NCBI Taxonomy" id="876"/>
    <lineage>
        <taxon>Bacteria</taxon>
        <taxon>Pseudomonadati</taxon>
        <taxon>Thermodesulfobacteriota</taxon>
        <taxon>Desulfovibrionia</taxon>
        <taxon>Desulfovibrionales</taxon>
        <taxon>Desulfovibrionaceae</taxon>
        <taxon>Desulfovibrio</taxon>
    </lineage>
</organism>
<protein>
    <submittedName>
        <fullName evidence="4">Restriction endonuclease</fullName>
    </submittedName>
</protein>
<dbReference type="InterPro" id="IPR011856">
    <property type="entry name" value="tRNA_endonuc-like_dom_sf"/>
</dbReference>
<proteinExistence type="predicted"/>
<dbReference type="Pfam" id="PF14338">
    <property type="entry name" value="Mrr_N"/>
    <property type="match status" value="1"/>
</dbReference>
<keyword evidence="4" id="KW-0540">Nuclease</keyword>
<dbReference type="GO" id="GO:0015666">
    <property type="term" value="F:restriction endodeoxyribonuclease activity"/>
    <property type="evidence" value="ECO:0007669"/>
    <property type="project" value="TreeGrafter"/>
</dbReference>
<accession>A0A4V1CXI2</accession>
<dbReference type="Proteomes" id="UP000297065">
    <property type="component" value="Chromosome"/>
</dbReference>
<feature type="compositionally biased region" description="Polar residues" evidence="1">
    <location>
        <begin position="111"/>
        <end position="121"/>
    </location>
</feature>
<feature type="domain" description="Restriction endonuclease type IV Mrr" evidence="2">
    <location>
        <begin position="161"/>
        <end position="281"/>
    </location>
</feature>
<sequence>MAIPDFQSFMLPVLRLAAKGPLRTADVIAQLSDAFNLSVADRQEMLASGRQTRVANRIYWAFVHLTKAGLLRREARGVYDITAAGQHALHEAPQRIDINFLMARSESFRQFRSPSGTTGTDNEAEGQIAPSTSEEETPEERIEAAFAELNGALRSDLQEHLQAMHDADFERLIVKLMLGLGYGAGGLGKRTGGTGDGAIDGIITEDVLGLDVIFLQAKRYSQDSAIGPDKIREFAGAMDAHGITKGVFVTTSRYTKAAREYAERSHKRLRLIDGHELAGLMVQHGIGVRSYRTLELKKLDVDFFDELGE</sequence>
<dbReference type="OrthoDB" id="9781481at2"/>
<dbReference type="SUPFAM" id="SSF52980">
    <property type="entry name" value="Restriction endonuclease-like"/>
    <property type="match status" value="1"/>
</dbReference>
<dbReference type="AlphaFoldDB" id="A0A4V1CXI2"/>
<evidence type="ECO:0000259" key="2">
    <source>
        <dbReference type="Pfam" id="PF04471"/>
    </source>
</evidence>
<dbReference type="EMBL" id="CP036295">
    <property type="protein sequence ID" value="QCC86310.1"/>
    <property type="molecule type" value="Genomic_DNA"/>
</dbReference>
<dbReference type="InterPro" id="IPR025745">
    <property type="entry name" value="Mrr-like_N_dom"/>
</dbReference>
<dbReference type="RefSeq" id="WP_136400408.1">
    <property type="nucleotide sequence ID" value="NZ_CP036295.1"/>
</dbReference>
<dbReference type="Gene3D" id="3.40.1350.10">
    <property type="match status" value="1"/>
</dbReference>
<dbReference type="PANTHER" id="PTHR30015:SF7">
    <property type="entry name" value="TYPE IV METHYL-DIRECTED RESTRICTION ENZYME ECOKMRR"/>
    <property type="match status" value="1"/>
</dbReference>
<feature type="region of interest" description="Disordered" evidence="1">
    <location>
        <begin position="111"/>
        <end position="140"/>
    </location>
</feature>
<evidence type="ECO:0000313" key="4">
    <source>
        <dbReference type="EMBL" id="QCC86310.1"/>
    </source>
</evidence>
<dbReference type="InterPro" id="IPR002328">
    <property type="entry name" value="ADH_Zn_CS"/>
</dbReference>
<reference evidence="4 5" key="1">
    <citation type="submission" date="2019-02" db="EMBL/GenBank/DDBJ databases">
        <title>Complete Genome Sequence of Desulfovibrio desulfuricans IC1, a Sulfonate Utilizing Anaerobe.</title>
        <authorList>
            <person name="Day L.A."/>
            <person name="De Leon K.B."/>
            <person name="Wall J.D."/>
        </authorList>
    </citation>
    <scope>NUCLEOTIDE SEQUENCE [LARGE SCALE GENOMIC DNA]</scope>
    <source>
        <strain evidence="4 5">IC1</strain>
    </source>
</reference>
<dbReference type="Pfam" id="PF04471">
    <property type="entry name" value="Mrr_cat"/>
    <property type="match status" value="1"/>
</dbReference>
<dbReference type="GO" id="GO:0016491">
    <property type="term" value="F:oxidoreductase activity"/>
    <property type="evidence" value="ECO:0007669"/>
    <property type="project" value="InterPro"/>
</dbReference>
<dbReference type="GO" id="GO:0008270">
    <property type="term" value="F:zinc ion binding"/>
    <property type="evidence" value="ECO:0007669"/>
    <property type="project" value="InterPro"/>
</dbReference>
<evidence type="ECO:0000259" key="3">
    <source>
        <dbReference type="Pfam" id="PF14338"/>
    </source>
</evidence>
<keyword evidence="4" id="KW-0255">Endonuclease</keyword>